<dbReference type="SUPFAM" id="SSF46689">
    <property type="entry name" value="Homeodomain-like"/>
    <property type="match status" value="1"/>
</dbReference>
<dbReference type="Pfam" id="PF00249">
    <property type="entry name" value="Myb_DNA-binding"/>
    <property type="match status" value="1"/>
</dbReference>
<dbReference type="Gene3D" id="1.10.10.60">
    <property type="entry name" value="Homeodomain-like"/>
    <property type="match status" value="1"/>
</dbReference>
<gene>
    <name evidence="8" type="ORF">AAHA92_30844</name>
</gene>
<feature type="region of interest" description="Disordered" evidence="6">
    <location>
        <begin position="334"/>
        <end position="364"/>
    </location>
</feature>
<dbReference type="GO" id="GO:0003677">
    <property type="term" value="F:DNA binding"/>
    <property type="evidence" value="ECO:0007669"/>
    <property type="project" value="UniProtKB-KW"/>
</dbReference>
<dbReference type="PROSITE" id="PS51294">
    <property type="entry name" value="HTH_MYB"/>
    <property type="match status" value="1"/>
</dbReference>
<proteinExistence type="predicted"/>
<dbReference type="NCBIfam" id="TIGR01557">
    <property type="entry name" value="myb_SHAQKYF"/>
    <property type="match status" value="1"/>
</dbReference>
<reference evidence="8 9" key="1">
    <citation type="submission" date="2024-06" db="EMBL/GenBank/DDBJ databases">
        <title>A chromosome level genome sequence of Diviner's sage (Salvia divinorum).</title>
        <authorList>
            <person name="Ford S.A."/>
            <person name="Ro D.-K."/>
            <person name="Ness R.W."/>
            <person name="Phillips M.A."/>
        </authorList>
    </citation>
    <scope>NUCLEOTIDE SEQUENCE [LARGE SCALE GENOMIC DNA]</scope>
    <source>
        <strain evidence="8">SAF-2024a</strain>
        <tissue evidence="8">Leaf</tissue>
    </source>
</reference>
<accession>A0ABD1FSP5</accession>
<sequence>MGSLIHSELGQDSRFSPKPWFPKPIGRFLADVSQIRCVSDKILKLDDYLNRLLDEMKKIDAFKRELPLCMLLISEAIVVTQEELAEYKKLNSAPVLEEFIQKICTDDRDDKAEDSEGKDVSSRDKKNWMSSVQLWNSDDQNTDYKSKKMSTNADNNRTESLGDEIIQPVADDLFESGKNRGFVPFKGSPNLSVMEVGRKEMDELPVPGLSLCTPGINNSREVINPIGSCNSRTSSHATSNLQPGCKASGQMQTSRKQRRCWSPELHRQFINTLQHLGGPEAATPKQIREHMQVDGLTNDEVKSHLQKYRLHMRRVATKSTSQSFGTWASQDQFGESLKQSNSQSGSPEGPLHLSRVSGEDEDDE</sequence>
<dbReference type="Proteomes" id="UP001567538">
    <property type="component" value="Unassembled WGS sequence"/>
</dbReference>
<feature type="compositionally biased region" description="Polar residues" evidence="6">
    <location>
        <begin position="334"/>
        <end position="346"/>
    </location>
</feature>
<evidence type="ECO:0000313" key="8">
    <source>
        <dbReference type="EMBL" id="KAL1534692.1"/>
    </source>
</evidence>
<keyword evidence="4" id="KW-0804">Transcription</keyword>
<feature type="region of interest" description="Disordered" evidence="6">
    <location>
        <begin position="138"/>
        <end position="158"/>
    </location>
</feature>
<evidence type="ECO:0000256" key="6">
    <source>
        <dbReference type="SAM" id="MobiDB-lite"/>
    </source>
</evidence>
<evidence type="ECO:0000256" key="2">
    <source>
        <dbReference type="ARBA" id="ARBA00023015"/>
    </source>
</evidence>
<keyword evidence="5" id="KW-0539">Nucleus</keyword>
<keyword evidence="9" id="KW-1185">Reference proteome</keyword>
<dbReference type="GO" id="GO:0005634">
    <property type="term" value="C:nucleus"/>
    <property type="evidence" value="ECO:0007669"/>
    <property type="project" value="UniProtKB-SubCell"/>
</dbReference>
<evidence type="ECO:0000256" key="1">
    <source>
        <dbReference type="ARBA" id="ARBA00004123"/>
    </source>
</evidence>
<dbReference type="InterPro" id="IPR058673">
    <property type="entry name" value="HHO5-like_N"/>
</dbReference>
<dbReference type="GO" id="GO:0006355">
    <property type="term" value="P:regulation of DNA-templated transcription"/>
    <property type="evidence" value="ECO:0007669"/>
    <property type="project" value="UniProtKB-ARBA"/>
</dbReference>
<dbReference type="Pfam" id="PF26575">
    <property type="entry name" value="HHO5_N"/>
    <property type="match status" value="1"/>
</dbReference>
<evidence type="ECO:0000256" key="4">
    <source>
        <dbReference type="ARBA" id="ARBA00023163"/>
    </source>
</evidence>
<keyword evidence="2" id="KW-0805">Transcription regulation</keyword>
<dbReference type="InterPro" id="IPR001005">
    <property type="entry name" value="SANT/Myb"/>
</dbReference>
<evidence type="ECO:0000256" key="5">
    <source>
        <dbReference type="ARBA" id="ARBA00023242"/>
    </source>
</evidence>
<dbReference type="EMBL" id="JBEAFC010000012">
    <property type="protein sequence ID" value="KAL1534692.1"/>
    <property type="molecule type" value="Genomic_DNA"/>
</dbReference>
<feature type="compositionally biased region" description="Polar residues" evidence="6">
    <location>
        <begin position="149"/>
        <end position="158"/>
    </location>
</feature>
<dbReference type="InterPro" id="IPR017930">
    <property type="entry name" value="Myb_dom"/>
</dbReference>
<dbReference type="AlphaFoldDB" id="A0ABD1FSP5"/>
<dbReference type="InterPro" id="IPR009057">
    <property type="entry name" value="Homeodomain-like_sf"/>
</dbReference>
<keyword evidence="3" id="KW-0238">DNA-binding</keyword>
<dbReference type="PANTHER" id="PTHR31003">
    <property type="entry name" value="MYB FAMILY TRANSCRIPTION FACTOR"/>
    <property type="match status" value="1"/>
</dbReference>
<comment type="subcellular location">
    <subcellularLocation>
        <location evidence="1">Nucleus</location>
    </subcellularLocation>
</comment>
<protein>
    <submittedName>
        <fullName evidence="8">Transcription factor HHO2-like</fullName>
    </submittedName>
</protein>
<dbReference type="PANTHER" id="PTHR31003:SF3">
    <property type="entry name" value="HOMEODOMAIN-LIKE SUPERFAMILY PROTEIN-RELATED"/>
    <property type="match status" value="1"/>
</dbReference>
<name>A0ABD1FSP5_SALDI</name>
<evidence type="ECO:0000313" key="9">
    <source>
        <dbReference type="Proteomes" id="UP001567538"/>
    </source>
</evidence>
<comment type="caution">
    <text evidence="8">The sequence shown here is derived from an EMBL/GenBank/DDBJ whole genome shotgun (WGS) entry which is preliminary data.</text>
</comment>
<evidence type="ECO:0000256" key="3">
    <source>
        <dbReference type="ARBA" id="ARBA00023125"/>
    </source>
</evidence>
<feature type="region of interest" description="Disordered" evidence="6">
    <location>
        <begin position="234"/>
        <end position="253"/>
    </location>
</feature>
<feature type="domain" description="HTH myb-type" evidence="7">
    <location>
        <begin position="253"/>
        <end position="313"/>
    </location>
</feature>
<evidence type="ECO:0000259" key="7">
    <source>
        <dbReference type="PROSITE" id="PS51294"/>
    </source>
</evidence>
<organism evidence="8 9">
    <name type="scientific">Salvia divinorum</name>
    <name type="common">Maria pastora</name>
    <name type="synonym">Diviner's sage</name>
    <dbReference type="NCBI Taxonomy" id="28513"/>
    <lineage>
        <taxon>Eukaryota</taxon>
        <taxon>Viridiplantae</taxon>
        <taxon>Streptophyta</taxon>
        <taxon>Embryophyta</taxon>
        <taxon>Tracheophyta</taxon>
        <taxon>Spermatophyta</taxon>
        <taxon>Magnoliopsida</taxon>
        <taxon>eudicotyledons</taxon>
        <taxon>Gunneridae</taxon>
        <taxon>Pentapetalae</taxon>
        <taxon>asterids</taxon>
        <taxon>lamiids</taxon>
        <taxon>Lamiales</taxon>
        <taxon>Lamiaceae</taxon>
        <taxon>Nepetoideae</taxon>
        <taxon>Mentheae</taxon>
        <taxon>Salviinae</taxon>
        <taxon>Salvia</taxon>
        <taxon>Salvia subgen. Calosphace</taxon>
    </lineage>
</organism>
<dbReference type="InterPro" id="IPR006447">
    <property type="entry name" value="Myb_dom_plants"/>
</dbReference>
<dbReference type="InterPro" id="IPR044787">
    <property type="entry name" value="HHO5-like"/>
</dbReference>
<dbReference type="FunFam" id="1.10.10.60:FF:000002">
    <property type="entry name" value="Myb family transcription factor"/>
    <property type="match status" value="1"/>
</dbReference>